<dbReference type="RefSeq" id="XP_011387499.1">
    <property type="nucleotide sequence ID" value="XM_011389197.1"/>
</dbReference>
<dbReference type="EMBL" id="CM003141">
    <property type="protein sequence ID" value="KIS71421.1"/>
    <property type="molecule type" value="Genomic_DNA"/>
</dbReference>
<dbReference type="PANTHER" id="PTHR13082">
    <property type="entry name" value="SAP18"/>
    <property type="match status" value="1"/>
</dbReference>
<keyword evidence="4" id="KW-1185">Reference proteome</keyword>
<name>A0A0D1E7A8_MYCMD</name>
<dbReference type="OrthoDB" id="440566at2759"/>
<dbReference type="eggNOG" id="ENOG502SBY7">
    <property type="taxonomic scope" value="Eukaryota"/>
</dbReference>
<sequence length="205" mass="23331">MAEPPPSPRDDATPFLLRVYVKPAPFRPLDHFHPDVRPIRDEFQLYVWNTNTLREVAQMLYDADPTISSPLALHAFRHVYWNDRLREFDSKRIGVGVTRVPLSSIVALLSDLDTADPTDMHVDDADQQHNQQPNRNCTSNMLGWHLLNDEVDEHAAAMVIADIGLADGDLLDCVIQPDPTLTMAPKLSRTIDRDRPADRYSNSRR</sequence>
<dbReference type="Gene3D" id="3.10.20.550">
    <property type="entry name" value="ASAP complex, SAP18 subunit"/>
    <property type="match status" value="1"/>
</dbReference>
<protein>
    <submittedName>
        <fullName evidence="3">Uncharacterized protein</fullName>
    </submittedName>
</protein>
<comment type="similarity">
    <text evidence="1">Belongs to the SAP18 family.</text>
</comment>
<feature type="compositionally biased region" description="Basic and acidic residues" evidence="2">
    <location>
        <begin position="189"/>
        <end position="198"/>
    </location>
</feature>
<dbReference type="VEuPathDB" id="FungiDB:UMAG_12132"/>
<evidence type="ECO:0000313" key="3">
    <source>
        <dbReference type="EMBL" id="KIS71421.1"/>
    </source>
</evidence>
<evidence type="ECO:0000256" key="1">
    <source>
        <dbReference type="ARBA" id="ARBA00009143"/>
    </source>
</evidence>
<dbReference type="KEGG" id="uma:UMAG_12132"/>
<dbReference type="AlphaFoldDB" id="A0A0D1E7A8"/>
<feature type="region of interest" description="Disordered" evidence="2">
    <location>
        <begin position="185"/>
        <end position="205"/>
    </location>
</feature>
<gene>
    <name evidence="3" type="ORF">UMAG_12132</name>
</gene>
<dbReference type="Pfam" id="PF06487">
    <property type="entry name" value="SAP18"/>
    <property type="match status" value="1"/>
</dbReference>
<dbReference type="GeneID" id="23567893"/>
<dbReference type="Proteomes" id="UP000000561">
    <property type="component" value="Chromosome 2"/>
</dbReference>
<evidence type="ECO:0000313" key="4">
    <source>
        <dbReference type="Proteomes" id="UP000000561"/>
    </source>
</evidence>
<organism evidence="3 4">
    <name type="scientific">Mycosarcoma maydis</name>
    <name type="common">Corn smut fungus</name>
    <name type="synonym">Ustilago maydis</name>
    <dbReference type="NCBI Taxonomy" id="5270"/>
    <lineage>
        <taxon>Eukaryota</taxon>
        <taxon>Fungi</taxon>
        <taxon>Dikarya</taxon>
        <taxon>Basidiomycota</taxon>
        <taxon>Ustilaginomycotina</taxon>
        <taxon>Ustilaginomycetes</taxon>
        <taxon>Ustilaginales</taxon>
        <taxon>Ustilaginaceae</taxon>
        <taxon>Mycosarcoma</taxon>
    </lineage>
</organism>
<accession>A0A0D1E7A8</accession>
<evidence type="ECO:0000256" key="2">
    <source>
        <dbReference type="SAM" id="MobiDB-lite"/>
    </source>
</evidence>
<dbReference type="PANTHER" id="PTHR13082:SF0">
    <property type="entry name" value="HISTONE DEACETYLASE COMPLEX SUBUNIT SAP18"/>
    <property type="match status" value="1"/>
</dbReference>
<dbReference type="GO" id="GO:0005634">
    <property type="term" value="C:nucleus"/>
    <property type="evidence" value="ECO:0000318"/>
    <property type="project" value="GO_Central"/>
</dbReference>
<dbReference type="InParanoid" id="A0A0D1E7A8"/>
<dbReference type="InterPro" id="IPR042534">
    <property type="entry name" value="SAP18_sf"/>
</dbReference>
<dbReference type="InterPro" id="IPR010516">
    <property type="entry name" value="SAP18"/>
</dbReference>
<proteinExistence type="inferred from homology"/>
<dbReference type="STRING" id="237631.A0A0D1E7A8"/>
<reference evidence="3 4" key="1">
    <citation type="journal article" date="2006" name="Nature">
        <title>Insights from the genome of the biotrophic fungal plant pathogen Ustilago maydis.</title>
        <authorList>
            <person name="Kamper J."/>
            <person name="Kahmann R."/>
            <person name="Bolker M."/>
            <person name="Ma L.J."/>
            <person name="Brefort T."/>
            <person name="Saville B.J."/>
            <person name="Banuett F."/>
            <person name="Kronstad J.W."/>
            <person name="Gold S.E."/>
            <person name="Muller O."/>
            <person name="Perlin M.H."/>
            <person name="Wosten H.A."/>
            <person name="de Vries R."/>
            <person name="Ruiz-Herrera J."/>
            <person name="Reynaga-Pena C.G."/>
            <person name="Snetselaar K."/>
            <person name="McCann M."/>
            <person name="Perez-Martin J."/>
            <person name="Feldbrugge M."/>
            <person name="Basse C.W."/>
            <person name="Steinberg G."/>
            <person name="Ibeas J.I."/>
            <person name="Holloman W."/>
            <person name="Guzman P."/>
            <person name="Farman M."/>
            <person name="Stajich J.E."/>
            <person name="Sentandreu R."/>
            <person name="Gonzalez-Prieto J.M."/>
            <person name="Kennell J.C."/>
            <person name="Molina L."/>
            <person name="Schirawski J."/>
            <person name="Mendoza-Mendoza A."/>
            <person name="Greilinger D."/>
            <person name="Munch K."/>
            <person name="Rossel N."/>
            <person name="Scherer M."/>
            <person name="Vranes M."/>
            <person name="Ladendorf O."/>
            <person name="Vincon V."/>
            <person name="Fuchs U."/>
            <person name="Sandrock B."/>
            <person name="Meng S."/>
            <person name="Ho E.C."/>
            <person name="Cahill M.J."/>
            <person name="Boyce K.J."/>
            <person name="Klose J."/>
            <person name="Klosterman S.J."/>
            <person name="Deelstra H.J."/>
            <person name="Ortiz-Castellanos L."/>
            <person name="Li W."/>
            <person name="Sanchez-Alonso P."/>
            <person name="Schreier P.H."/>
            <person name="Hauser-Hahn I."/>
            <person name="Vaupel M."/>
            <person name="Koopmann E."/>
            <person name="Friedrich G."/>
            <person name="Voss H."/>
            <person name="Schluter T."/>
            <person name="Margolis J."/>
            <person name="Platt D."/>
            <person name="Swimmer C."/>
            <person name="Gnirke A."/>
            <person name="Chen F."/>
            <person name="Vysotskaia V."/>
            <person name="Mannhaupt G."/>
            <person name="Guldener U."/>
            <person name="Munsterkotter M."/>
            <person name="Haase D."/>
            <person name="Oesterheld M."/>
            <person name="Mewes H.W."/>
            <person name="Mauceli E.W."/>
            <person name="DeCaprio D."/>
            <person name="Wade C.M."/>
            <person name="Butler J."/>
            <person name="Young S."/>
            <person name="Jaffe D.B."/>
            <person name="Calvo S."/>
            <person name="Nusbaum C."/>
            <person name="Galagan J."/>
            <person name="Birren B.W."/>
        </authorList>
    </citation>
    <scope>NUCLEOTIDE SEQUENCE [LARGE SCALE GENOMIC DNA]</scope>
    <source>
        <strain evidence="4">DSM 14603 / FGSC 9021 / UM521</strain>
    </source>
</reference>